<evidence type="ECO:0000313" key="3">
    <source>
        <dbReference type="Proteomes" id="UP001589562"/>
    </source>
</evidence>
<keyword evidence="1" id="KW-0732">Signal</keyword>
<dbReference type="RefSeq" id="WP_379680992.1">
    <property type="nucleotide sequence ID" value="NZ_JBHMFE010000022.1"/>
</dbReference>
<gene>
    <name evidence="2" type="ORF">ACFFVK_17095</name>
</gene>
<dbReference type="PROSITE" id="PS51257">
    <property type="entry name" value="PROKAR_LIPOPROTEIN"/>
    <property type="match status" value="1"/>
</dbReference>
<comment type="caution">
    <text evidence="2">The sequence shown here is derived from an EMBL/GenBank/DDBJ whole genome shotgun (WGS) entry which is preliminary data.</text>
</comment>
<name>A0ABV5HEG9_9FLAO</name>
<reference evidence="2 3" key="1">
    <citation type="submission" date="2024-09" db="EMBL/GenBank/DDBJ databases">
        <authorList>
            <person name="Sun Q."/>
            <person name="Mori K."/>
        </authorList>
    </citation>
    <scope>NUCLEOTIDE SEQUENCE [LARGE SCALE GENOMIC DNA]</scope>
    <source>
        <strain evidence="2 3">CECT 8365</strain>
    </source>
</reference>
<sequence length="243" mass="27132">MKKKLCLFGALILLLASCTNDSSEENSLLPKKQIYTYGSQAGENTTTTYSYTGNKIDSLNYDDGTKIVFTYTGDLITKAIYTEDGEDNSTTTTFTYENNKLKSFLEVSPNSSSRKKTYTYNTDGTISTITVLINPITQQEIQDSSSILTLDANGNIIKAEFNDFVNTVEYDNKNNPFKSITGYTFLLDSGIFDQEANSVNNISKITENTGGVETGTFTYKNTYNSDNYLIKSVQGDETYEYIY</sequence>
<evidence type="ECO:0000256" key="1">
    <source>
        <dbReference type="SAM" id="SignalP"/>
    </source>
</evidence>
<organism evidence="2 3">
    <name type="scientific">Flavobacterium gyeonganense</name>
    <dbReference type="NCBI Taxonomy" id="1310418"/>
    <lineage>
        <taxon>Bacteria</taxon>
        <taxon>Pseudomonadati</taxon>
        <taxon>Bacteroidota</taxon>
        <taxon>Flavobacteriia</taxon>
        <taxon>Flavobacteriales</taxon>
        <taxon>Flavobacteriaceae</taxon>
        <taxon>Flavobacterium</taxon>
    </lineage>
</organism>
<accession>A0ABV5HEG9</accession>
<keyword evidence="3" id="KW-1185">Reference proteome</keyword>
<evidence type="ECO:0008006" key="4">
    <source>
        <dbReference type="Google" id="ProtNLM"/>
    </source>
</evidence>
<evidence type="ECO:0000313" key="2">
    <source>
        <dbReference type="EMBL" id="MFB9110303.1"/>
    </source>
</evidence>
<dbReference type="Proteomes" id="UP001589562">
    <property type="component" value="Unassembled WGS sequence"/>
</dbReference>
<feature type="chain" id="PRO_5046711925" description="YD repeat-containing protein" evidence="1">
    <location>
        <begin position="23"/>
        <end position="243"/>
    </location>
</feature>
<protein>
    <recommendedName>
        <fullName evidence="4">YD repeat-containing protein</fullName>
    </recommendedName>
</protein>
<proteinExistence type="predicted"/>
<feature type="signal peptide" evidence="1">
    <location>
        <begin position="1"/>
        <end position="22"/>
    </location>
</feature>
<dbReference type="EMBL" id="JBHMFE010000022">
    <property type="protein sequence ID" value="MFB9110303.1"/>
    <property type="molecule type" value="Genomic_DNA"/>
</dbReference>